<evidence type="ECO:0000256" key="8">
    <source>
        <dbReference type="RuleBase" id="RU004327"/>
    </source>
</evidence>
<keyword evidence="3 6" id="KW-0479">Metal-binding</keyword>
<keyword evidence="4 6" id="KW-0460">Magnesium</keyword>
<accession>A0A1L6MXX0</accession>
<evidence type="ECO:0000256" key="6">
    <source>
        <dbReference type="HAMAP-Rule" id="MF_01554"/>
    </source>
</evidence>
<dbReference type="OrthoDB" id="9806956at2"/>
<evidence type="ECO:0000259" key="11">
    <source>
        <dbReference type="Pfam" id="PF02879"/>
    </source>
</evidence>
<gene>
    <name evidence="6" type="primary">glmM</name>
    <name evidence="13" type="ORF">BCY86_05785</name>
</gene>
<dbReference type="InterPro" id="IPR050060">
    <property type="entry name" value="Phosphoglucosamine_mutase"/>
</dbReference>
<evidence type="ECO:0000256" key="2">
    <source>
        <dbReference type="ARBA" id="ARBA00022553"/>
    </source>
</evidence>
<feature type="binding site" description="via phosphate group" evidence="6">
    <location>
        <position position="105"/>
    </location>
    <ligand>
        <name>Mg(2+)</name>
        <dbReference type="ChEBI" id="CHEBI:18420"/>
    </ligand>
</feature>
<dbReference type="InterPro" id="IPR016055">
    <property type="entry name" value="A-D-PHexomutase_a/b/a-I/II/III"/>
</dbReference>
<dbReference type="EC" id="5.4.2.10" evidence="6 8"/>
<dbReference type="InterPro" id="IPR005845">
    <property type="entry name" value="A-D-PHexomutase_a/b/a-II"/>
</dbReference>
<feature type="domain" description="Alpha-D-phosphohexomutase C-terminal" evidence="9">
    <location>
        <begin position="398"/>
        <end position="446"/>
    </location>
</feature>
<dbReference type="PRINTS" id="PR00509">
    <property type="entry name" value="PGMPMM"/>
</dbReference>
<evidence type="ECO:0000259" key="12">
    <source>
        <dbReference type="Pfam" id="PF02880"/>
    </source>
</evidence>
<dbReference type="Gene3D" id="3.30.310.50">
    <property type="entry name" value="Alpha-D-phosphohexomutase, C-terminal domain"/>
    <property type="match status" value="1"/>
</dbReference>
<dbReference type="Pfam" id="PF02879">
    <property type="entry name" value="PGM_PMM_II"/>
    <property type="match status" value="1"/>
</dbReference>
<comment type="cofactor">
    <cofactor evidence="6">
        <name>Mg(2+)</name>
        <dbReference type="ChEBI" id="CHEBI:18420"/>
    </cofactor>
    <text evidence="6">Binds 1 Mg(2+) ion per subunit.</text>
</comment>
<feature type="domain" description="Alpha-D-phosphohexomutase alpha/beta/alpha" evidence="12">
    <location>
        <begin position="264"/>
        <end position="376"/>
    </location>
</feature>
<dbReference type="SUPFAM" id="SSF55957">
    <property type="entry name" value="Phosphoglucomutase, C-terminal domain"/>
    <property type="match status" value="1"/>
</dbReference>
<evidence type="ECO:0000256" key="5">
    <source>
        <dbReference type="ARBA" id="ARBA00023235"/>
    </source>
</evidence>
<dbReference type="FunFam" id="3.40.120.10:FF:000001">
    <property type="entry name" value="Phosphoglucosamine mutase"/>
    <property type="match status" value="1"/>
</dbReference>
<dbReference type="GO" id="GO:0006048">
    <property type="term" value="P:UDP-N-acetylglucosamine biosynthetic process"/>
    <property type="evidence" value="ECO:0007669"/>
    <property type="project" value="TreeGrafter"/>
</dbReference>
<keyword evidence="2 6" id="KW-0597">Phosphoprotein</keyword>
<dbReference type="Pfam" id="PF00408">
    <property type="entry name" value="PGM_PMM_IV"/>
    <property type="match status" value="1"/>
</dbReference>
<dbReference type="FunFam" id="3.40.120.10:FF:000003">
    <property type="entry name" value="Phosphoglucosamine mutase"/>
    <property type="match status" value="1"/>
</dbReference>
<protein>
    <recommendedName>
        <fullName evidence="6 8">Phosphoglucosamine mutase</fullName>
        <ecNumber evidence="6 8">5.4.2.10</ecNumber>
    </recommendedName>
</protein>
<keyword evidence="5 6" id="KW-0413">Isomerase</keyword>
<dbReference type="Pfam" id="PF02878">
    <property type="entry name" value="PGM_PMM_I"/>
    <property type="match status" value="1"/>
</dbReference>
<dbReference type="InterPro" id="IPR005846">
    <property type="entry name" value="A-D-PHexomutase_a/b/a-III"/>
</dbReference>
<dbReference type="AlphaFoldDB" id="A0A1L6MXX0"/>
<dbReference type="GO" id="GO:0004615">
    <property type="term" value="F:phosphomannomutase activity"/>
    <property type="evidence" value="ECO:0007669"/>
    <property type="project" value="TreeGrafter"/>
</dbReference>
<dbReference type="NCBIfam" id="NF008139">
    <property type="entry name" value="PRK10887.1"/>
    <property type="match status" value="1"/>
</dbReference>
<evidence type="ECO:0000256" key="4">
    <source>
        <dbReference type="ARBA" id="ARBA00022842"/>
    </source>
</evidence>
<dbReference type="PROSITE" id="PS00710">
    <property type="entry name" value="PGM_PMM"/>
    <property type="match status" value="1"/>
</dbReference>
<dbReference type="Proteomes" id="UP000185544">
    <property type="component" value="Chromosome"/>
</dbReference>
<evidence type="ECO:0000313" key="13">
    <source>
        <dbReference type="EMBL" id="APS00248.1"/>
    </source>
</evidence>
<dbReference type="PANTHER" id="PTHR42946:SF1">
    <property type="entry name" value="PHOSPHOGLUCOMUTASE (ALPHA-D-GLUCOSE-1,6-BISPHOSPHATE-DEPENDENT)"/>
    <property type="match status" value="1"/>
</dbReference>
<comment type="PTM">
    <text evidence="6">Activated by phosphorylation.</text>
</comment>
<evidence type="ECO:0000256" key="7">
    <source>
        <dbReference type="RuleBase" id="RU004326"/>
    </source>
</evidence>
<dbReference type="GO" id="GO:0005829">
    <property type="term" value="C:cytosol"/>
    <property type="evidence" value="ECO:0007669"/>
    <property type="project" value="TreeGrafter"/>
</dbReference>
<dbReference type="HAMAP" id="MF_01554_B">
    <property type="entry name" value="GlmM_B"/>
    <property type="match status" value="1"/>
</dbReference>
<dbReference type="Gene3D" id="3.40.120.10">
    <property type="entry name" value="Alpha-D-Glucose-1,6-Bisphosphate, subunit A, domain 3"/>
    <property type="match status" value="3"/>
</dbReference>
<dbReference type="PANTHER" id="PTHR42946">
    <property type="entry name" value="PHOSPHOHEXOSE MUTASE"/>
    <property type="match status" value="1"/>
</dbReference>
<reference evidence="13 14" key="1">
    <citation type="submission" date="2016-08" db="EMBL/GenBank/DDBJ databases">
        <title>Identification and validation of antigenic proteins from Pajaroellobacter abortibovis using de-novo genome sequence assembly and reverse vaccinology.</title>
        <authorList>
            <person name="Welly B.T."/>
            <person name="Miller M.R."/>
            <person name="Stott J.L."/>
            <person name="Blanchard M.T."/>
            <person name="Islas-Trejo A.D."/>
            <person name="O'Rourke S.M."/>
            <person name="Young A.E."/>
            <person name="Medrano J.F."/>
            <person name="Van Eenennaam A.L."/>
        </authorList>
    </citation>
    <scope>NUCLEOTIDE SEQUENCE [LARGE SCALE GENOMIC DNA]</scope>
    <source>
        <strain evidence="13 14">BTF92-0548A/99-0131</strain>
    </source>
</reference>
<dbReference type="InterPro" id="IPR036900">
    <property type="entry name" value="A-D-PHexomutase_C_sf"/>
</dbReference>
<proteinExistence type="inferred from homology"/>
<feature type="binding site" evidence="6">
    <location>
        <position position="247"/>
    </location>
    <ligand>
        <name>Mg(2+)</name>
        <dbReference type="ChEBI" id="CHEBI:18420"/>
    </ligand>
</feature>
<evidence type="ECO:0000256" key="3">
    <source>
        <dbReference type="ARBA" id="ARBA00022723"/>
    </source>
</evidence>
<dbReference type="RefSeq" id="WP_075276912.1">
    <property type="nucleotide sequence ID" value="NZ_CP016908.1"/>
</dbReference>
<dbReference type="InterPro" id="IPR005843">
    <property type="entry name" value="A-D-PHexomutase_C"/>
</dbReference>
<feature type="domain" description="Alpha-D-phosphohexomutase alpha/beta/alpha" evidence="10">
    <location>
        <begin position="8"/>
        <end position="140"/>
    </location>
</feature>
<dbReference type="KEGG" id="pabo:BCY86_05785"/>
<dbReference type="GO" id="GO:0000287">
    <property type="term" value="F:magnesium ion binding"/>
    <property type="evidence" value="ECO:0007669"/>
    <property type="project" value="UniProtKB-UniRule"/>
</dbReference>
<comment type="similarity">
    <text evidence="1 6 7">Belongs to the phosphohexose mutase family.</text>
</comment>
<dbReference type="InterPro" id="IPR005844">
    <property type="entry name" value="A-D-PHexomutase_a/b/a-I"/>
</dbReference>
<comment type="function">
    <text evidence="6 8">Catalyzes the conversion of glucosamine-6-phosphate to glucosamine-1-phosphate.</text>
</comment>
<name>A0A1L6MXX0_9BACT</name>
<feature type="binding site" evidence="6">
    <location>
        <position position="249"/>
    </location>
    <ligand>
        <name>Mg(2+)</name>
        <dbReference type="ChEBI" id="CHEBI:18420"/>
    </ligand>
</feature>
<feature type="binding site" evidence="6">
    <location>
        <position position="251"/>
    </location>
    <ligand>
        <name>Mg(2+)</name>
        <dbReference type="ChEBI" id="CHEBI:18420"/>
    </ligand>
</feature>
<dbReference type="NCBIfam" id="TIGR01455">
    <property type="entry name" value="glmM"/>
    <property type="match status" value="1"/>
</dbReference>
<evidence type="ECO:0000313" key="14">
    <source>
        <dbReference type="Proteomes" id="UP000185544"/>
    </source>
</evidence>
<evidence type="ECO:0000259" key="10">
    <source>
        <dbReference type="Pfam" id="PF02878"/>
    </source>
</evidence>
<dbReference type="Pfam" id="PF02880">
    <property type="entry name" value="PGM_PMM_III"/>
    <property type="match status" value="1"/>
</dbReference>
<dbReference type="SUPFAM" id="SSF53738">
    <property type="entry name" value="Phosphoglucomutase, first 3 domains"/>
    <property type="match status" value="3"/>
</dbReference>
<dbReference type="GO" id="GO:0005975">
    <property type="term" value="P:carbohydrate metabolic process"/>
    <property type="evidence" value="ECO:0007669"/>
    <property type="project" value="InterPro"/>
</dbReference>
<dbReference type="InterPro" id="IPR016066">
    <property type="entry name" value="A-D-PHexomutase_CS"/>
</dbReference>
<organism evidence="13 14">
    <name type="scientific">Pajaroellobacter abortibovis</name>
    <dbReference type="NCBI Taxonomy" id="1882918"/>
    <lineage>
        <taxon>Bacteria</taxon>
        <taxon>Pseudomonadati</taxon>
        <taxon>Myxococcota</taxon>
        <taxon>Polyangia</taxon>
        <taxon>Polyangiales</taxon>
        <taxon>Polyangiaceae</taxon>
    </lineage>
</organism>
<comment type="catalytic activity">
    <reaction evidence="6 8">
        <text>alpha-D-glucosamine 1-phosphate = D-glucosamine 6-phosphate</text>
        <dbReference type="Rhea" id="RHEA:23424"/>
        <dbReference type="ChEBI" id="CHEBI:58516"/>
        <dbReference type="ChEBI" id="CHEBI:58725"/>
        <dbReference type="EC" id="5.4.2.10"/>
    </reaction>
</comment>
<dbReference type="InterPro" id="IPR006352">
    <property type="entry name" value="GlmM_bact"/>
</dbReference>
<sequence>MAGQCEWFGTDGMRGVANEYPITPEAALKLGRAITWIAGRRKPHTPRILIGKDTRLSGYMLETAIASGVCSMGGRVILCGPLPTPAIAHLTVSMRADTGVVISASHNPYSDNGIKLFGEDGFKLPKATELEIEHLLNSDQLRSNPKTGPGIGRAEKLEDARGRYVVFVKTTFPRELSLENIRIAIDCAHGSAYKAAPLVFQELGATVTTLGARPNGVNINKDCGALHPTHIRAEVVKKKADLGIALDGDADRVLLIDENGQLVDGDRVMAMCADRMWMEGKLQKNTVVATVMSNLGLERALARRQTKLIRTPVGDRNVVEAMRKKGCNLGGEQSGHLIFSDYISTGDGIIAALQVLAIMVRTGKPLSLLAQSAMDRVPQVLESILFSCKKPLSKMIHLQTEVAKVSKALGKEGRVLIRWSGTEPKLRIMVEGPQEDTLHEWVKELIAAAHQDILQPI</sequence>
<feature type="domain" description="Alpha-D-phosphohexomutase alpha/beta/alpha" evidence="11">
    <location>
        <begin position="164"/>
        <end position="260"/>
    </location>
</feature>
<evidence type="ECO:0000259" key="9">
    <source>
        <dbReference type="Pfam" id="PF00408"/>
    </source>
</evidence>
<feature type="modified residue" description="Phosphoserine" evidence="6">
    <location>
        <position position="105"/>
    </location>
</feature>
<dbReference type="STRING" id="1882918.BCY86_05785"/>
<evidence type="ECO:0000256" key="1">
    <source>
        <dbReference type="ARBA" id="ARBA00010231"/>
    </source>
</evidence>
<dbReference type="GO" id="GO:0009252">
    <property type="term" value="P:peptidoglycan biosynthetic process"/>
    <property type="evidence" value="ECO:0007669"/>
    <property type="project" value="TreeGrafter"/>
</dbReference>
<dbReference type="EMBL" id="CP016908">
    <property type="protein sequence ID" value="APS00248.1"/>
    <property type="molecule type" value="Genomic_DNA"/>
</dbReference>
<dbReference type="CDD" id="cd05802">
    <property type="entry name" value="GlmM"/>
    <property type="match status" value="1"/>
</dbReference>
<keyword evidence="14" id="KW-1185">Reference proteome</keyword>
<feature type="active site" description="Phosphoserine intermediate" evidence="6">
    <location>
        <position position="105"/>
    </location>
</feature>
<dbReference type="InterPro" id="IPR005841">
    <property type="entry name" value="Alpha-D-phosphohexomutase_SF"/>
</dbReference>
<dbReference type="GO" id="GO:0008966">
    <property type="term" value="F:phosphoglucosamine mutase activity"/>
    <property type="evidence" value="ECO:0007669"/>
    <property type="project" value="UniProtKB-UniRule"/>
</dbReference>